<keyword evidence="4" id="KW-0378">Hydrolase</keyword>
<protein>
    <submittedName>
        <fullName evidence="4">Predicted glycosyl hydrolase, GH43/DUF377 family</fullName>
    </submittedName>
</protein>
<dbReference type="InterPro" id="IPR007184">
    <property type="entry name" value="Mannoside_phosphorylase"/>
</dbReference>
<sequence length="309" mass="35083">MVQLNKTGIVMRPLKDQLGCFARFNPGVYFKDGIVHMLYRAANSDIKDGANYVSSIGYAKLDSDNKILYDSNKKVIFPTLPEEVKGCEDPRIVEFEGCCYIFYTAYDGVKARVAVAKTTDFILYNKLGVIDHFGYDKDAFIFPERINGKIAYMHRISPNIQLDYFDSFDELLSKDAWTGYEDRIDSSIIMKSEYDWEKRKIGGSAPPIKTDKGWLLLYHAVDDKGVYRGGAALLDFEKPSIITARLPYPILEPAEEYELFGDVNNVVFPEGAFVYKGQLNVYYGAGDKYIAVAQIDMDELLTELIKYPV</sequence>
<organism evidence="4 5">
    <name type="scientific">Anaerocolumna jejuensis DSM 15929</name>
    <dbReference type="NCBI Taxonomy" id="1121322"/>
    <lineage>
        <taxon>Bacteria</taxon>
        <taxon>Bacillati</taxon>
        <taxon>Bacillota</taxon>
        <taxon>Clostridia</taxon>
        <taxon>Lachnospirales</taxon>
        <taxon>Lachnospiraceae</taxon>
        <taxon>Anaerocolumna</taxon>
    </lineage>
</organism>
<dbReference type="EMBL" id="FRAC01000026">
    <property type="protein sequence ID" value="SHL20725.1"/>
    <property type="molecule type" value="Genomic_DNA"/>
</dbReference>
<evidence type="ECO:0000313" key="4">
    <source>
        <dbReference type="EMBL" id="SHL20725.1"/>
    </source>
</evidence>
<dbReference type="CDD" id="cd18614">
    <property type="entry name" value="GH130"/>
    <property type="match status" value="1"/>
</dbReference>
<comment type="similarity">
    <text evidence="3">Belongs to the glycosyl hydrolase 130 family.</text>
</comment>
<reference evidence="4 5" key="1">
    <citation type="submission" date="2016-11" db="EMBL/GenBank/DDBJ databases">
        <authorList>
            <person name="Jaros S."/>
            <person name="Januszkiewicz K."/>
            <person name="Wedrychowicz H."/>
        </authorList>
    </citation>
    <scope>NUCLEOTIDE SEQUENCE [LARGE SCALE GENOMIC DNA]</scope>
    <source>
        <strain evidence="4 5">DSM 15929</strain>
    </source>
</reference>
<dbReference type="Pfam" id="PF04041">
    <property type="entry name" value="Glyco_hydro_130"/>
    <property type="match status" value="1"/>
</dbReference>
<accession>A0A1M6YRJ2</accession>
<dbReference type="AlphaFoldDB" id="A0A1M6YRJ2"/>
<keyword evidence="2" id="KW-0808">Transferase</keyword>
<dbReference type="InterPro" id="IPR023296">
    <property type="entry name" value="Glyco_hydro_beta-prop_sf"/>
</dbReference>
<keyword evidence="1" id="KW-0328">Glycosyltransferase</keyword>
<dbReference type="PANTHER" id="PTHR34106:SF5">
    <property type="entry name" value="GLYCOSIDASE"/>
    <property type="match status" value="1"/>
</dbReference>
<evidence type="ECO:0000256" key="2">
    <source>
        <dbReference type="ARBA" id="ARBA00022679"/>
    </source>
</evidence>
<evidence type="ECO:0000256" key="1">
    <source>
        <dbReference type="ARBA" id="ARBA00022676"/>
    </source>
</evidence>
<dbReference type="PIRSF" id="PIRSF016202">
    <property type="entry name" value="PH1107"/>
    <property type="match status" value="1"/>
</dbReference>
<dbReference type="GO" id="GO:0016787">
    <property type="term" value="F:hydrolase activity"/>
    <property type="evidence" value="ECO:0007669"/>
    <property type="project" value="UniProtKB-KW"/>
</dbReference>
<dbReference type="PANTHER" id="PTHR34106">
    <property type="entry name" value="GLYCOSIDASE"/>
    <property type="match status" value="1"/>
</dbReference>
<evidence type="ECO:0000256" key="3">
    <source>
        <dbReference type="ARBA" id="ARBA00024356"/>
    </source>
</evidence>
<evidence type="ECO:0000313" key="5">
    <source>
        <dbReference type="Proteomes" id="UP000184386"/>
    </source>
</evidence>
<dbReference type="Gene3D" id="2.115.10.20">
    <property type="entry name" value="Glycosyl hydrolase domain, family 43"/>
    <property type="match status" value="1"/>
</dbReference>
<dbReference type="SUPFAM" id="SSF75005">
    <property type="entry name" value="Arabinanase/levansucrase/invertase"/>
    <property type="match status" value="1"/>
</dbReference>
<keyword evidence="5" id="KW-1185">Reference proteome</keyword>
<dbReference type="Proteomes" id="UP000184386">
    <property type="component" value="Unassembled WGS sequence"/>
</dbReference>
<proteinExistence type="inferred from homology"/>
<name>A0A1M6YRJ2_9FIRM</name>
<dbReference type="STRING" id="1121322.SAMN02745136_04365"/>
<dbReference type="GO" id="GO:0016757">
    <property type="term" value="F:glycosyltransferase activity"/>
    <property type="evidence" value="ECO:0007669"/>
    <property type="project" value="UniProtKB-KW"/>
</dbReference>
<gene>
    <name evidence="4" type="ORF">SAMN02745136_04365</name>
</gene>